<organism evidence="2 3">
    <name type="scientific">Streptomyces litchfieldiae</name>
    <dbReference type="NCBI Taxonomy" id="3075543"/>
    <lineage>
        <taxon>Bacteria</taxon>
        <taxon>Bacillati</taxon>
        <taxon>Actinomycetota</taxon>
        <taxon>Actinomycetes</taxon>
        <taxon>Kitasatosporales</taxon>
        <taxon>Streptomycetaceae</taxon>
        <taxon>Streptomyces</taxon>
    </lineage>
</organism>
<reference evidence="3" key="1">
    <citation type="submission" date="2023-07" db="EMBL/GenBank/DDBJ databases">
        <title>30 novel species of actinomycetes from the DSMZ collection.</title>
        <authorList>
            <person name="Nouioui I."/>
        </authorList>
    </citation>
    <scope>NUCLEOTIDE SEQUENCE [LARGE SCALE GENOMIC DNA]</scope>
    <source>
        <strain evidence="3">DSM 44938</strain>
    </source>
</reference>
<evidence type="ECO:0000313" key="2">
    <source>
        <dbReference type="EMBL" id="MDT0346945.1"/>
    </source>
</evidence>
<proteinExistence type="predicted"/>
<evidence type="ECO:0000313" key="3">
    <source>
        <dbReference type="Proteomes" id="UP001183246"/>
    </source>
</evidence>
<keyword evidence="3" id="KW-1185">Reference proteome</keyword>
<name>A0ABU2MZI6_9ACTN</name>
<gene>
    <name evidence="2" type="ORF">RM590_30835</name>
</gene>
<dbReference type="Proteomes" id="UP001183246">
    <property type="component" value="Unassembled WGS sequence"/>
</dbReference>
<accession>A0ABU2MZI6</accession>
<sequence>MSQSTVSRPSVSRESGGGPPHHREQGRLPRSGRRQFYEPYLGTNFFDSMSQSA</sequence>
<feature type="compositionally biased region" description="Polar residues" evidence="1">
    <location>
        <begin position="1"/>
        <end position="13"/>
    </location>
</feature>
<dbReference type="EMBL" id="JAVREL010000025">
    <property type="protein sequence ID" value="MDT0346945.1"/>
    <property type="molecule type" value="Genomic_DNA"/>
</dbReference>
<comment type="caution">
    <text evidence="2">The sequence shown here is derived from an EMBL/GenBank/DDBJ whole genome shotgun (WGS) entry which is preliminary data.</text>
</comment>
<evidence type="ECO:0000256" key="1">
    <source>
        <dbReference type="SAM" id="MobiDB-lite"/>
    </source>
</evidence>
<feature type="region of interest" description="Disordered" evidence="1">
    <location>
        <begin position="1"/>
        <end position="53"/>
    </location>
</feature>
<dbReference type="RefSeq" id="WP_311708071.1">
    <property type="nucleotide sequence ID" value="NZ_JAVREL010000025.1"/>
</dbReference>
<protein>
    <submittedName>
        <fullName evidence="2">Uncharacterized protein</fullName>
    </submittedName>
</protein>